<dbReference type="Pfam" id="PF13692">
    <property type="entry name" value="Glyco_trans_1_4"/>
    <property type="match status" value="1"/>
</dbReference>
<dbReference type="PATRIC" id="fig|1449976.3.peg.4114"/>
<reference evidence="2 3" key="1">
    <citation type="journal article" date="2014" name="BMC Genomics">
        <title>Complete genome sequence of producer of the glycopeptide antibiotic Aculeximycin Kutzneria albida DSM 43870T, a representative of minor genus of Pseudonocardiaceae.</title>
        <authorList>
            <person name="Rebets Y."/>
            <person name="Tokovenko B."/>
            <person name="Lushchyk I."/>
            <person name="Ruckert C."/>
            <person name="Zaburannyi N."/>
            <person name="Bechthold A."/>
            <person name="Kalinowski J."/>
            <person name="Luzhetskyy A."/>
        </authorList>
    </citation>
    <scope>NUCLEOTIDE SEQUENCE [LARGE SCALE GENOMIC DNA]</scope>
    <source>
        <strain evidence="2">DSM 43870</strain>
    </source>
</reference>
<dbReference type="SUPFAM" id="SSF53756">
    <property type="entry name" value="UDP-Glycosyltransferase/glycogen phosphorylase"/>
    <property type="match status" value="1"/>
</dbReference>
<feature type="region of interest" description="Disordered" evidence="1">
    <location>
        <begin position="20"/>
        <end position="42"/>
    </location>
</feature>
<name>W5W9K6_9PSEU</name>
<accession>W5W9K6</accession>
<keyword evidence="3" id="KW-1185">Reference proteome</keyword>
<dbReference type="PANTHER" id="PTHR45947">
    <property type="entry name" value="SULFOQUINOVOSYL TRANSFERASE SQD2"/>
    <property type="match status" value="1"/>
</dbReference>
<proteinExistence type="predicted"/>
<dbReference type="Gene3D" id="3.40.50.2000">
    <property type="entry name" value="Glycogen Phosphorylase B"/>
    <property type="match status" value="2"/>
</dbReference>
<sequence>MTTKKVGVGMDMTVRTSKDVASVDGNGDGHSGGVPLSGGARASAPGESVAPLKVVVRVHAFPPEFNAGSEHMLINMLRPLVERGHDVTVWLSRLGTATEVYEYRGIRVVPLQARLDFPSAVRQADVLISHFECVLSTGSLARSYGKPLVVVCHNTHRSTFREAAAGGAALAVYNSQWMRVEAELFFADYPASVRPANELVVRPPVVAADYAVDKPGDRITLVNCNPDKGGHVLEQLAKRMPDTKFLAVTGAYGWQVIPDLPNVEVLEHVPGEEMRERVYARTRVLLMPSSYESWGLTGVEALASGLPVVAHPTPGLCESLGDGGIFVDRDDLAGYEAVLRKLDTAAEYHLASKRAKARSAELDTAADLAAWCTAVEALAYKNS</sequence>
<feature type="compositionally biased region" description="Gly residues" evidence="1">
    <location>
        <begin position="26"/>
        <end position="36"/>
    </location>
</feature>
<dbReference type="AlphaFoldDB" id="W5W9K6"/>
<evidence type="ECO:0000256" key="1">
    <source>
        <dbReference type="SAM" id="MobiDB-lite"/>
    </source>
</evidence>
<dbReference type="HOGENOM" id="CLU_769284_0_0_11"/>
<dbReference type="eggNOG" id="COG0438">
    <property type="taxonomic scope" value="Bacteria"/>
</dbReference>
<dbReference type="PANTHER" id="PTHR45947:SF3">
    <property type="entry name" value="SULFOQUINOVOSYL TRANSFERASE SQD2"/>
    <property type="match status" value="1"/>
</dbReference>
<dbReference type="CDD" id="cd03801">
    <property type="entry name" value="GT4_PimA-like"/>
    <property type="match status" value="1"/>
</dbReference>
<dbReference type="GO" id="GO:0016757">
    <property type="term" value="F:glycosyltransferase activity"/>
    <property type="evidence" value="ECO:0007669"/>
    <property type="project" value="TreeGrafter"/>
</dbReference>
<evidence type="ECO:0000313" key="2">
    <source>
        <dbReference type="EMBL" id="AHH97445.1"/>
    </source>
</evidence>
<dbReference type="InterPro" id="IPR050194">
    <property type="entry name" value="Glycosyltransferase_grp1"/>
</dbReference>
<dbReference type="STRING" id="1449976.KALB_4081"/>
<organism evidence="2 3">
    <name type="scientific">Kutzneria albida DSM 43870</name>
    <dbReference type="NCBI Taxonomy" id="1449976"/>
    <lineage>
        <taxon>Bacteria</taxon>
        <taxon>Bacillati</taxon>
        <taxon>Actinomycetota</taxon>
        <taxon>Actinomycetes</taxon>
        <taxon>Pseudonocardiales</taxon>
        <taxon>Pseudonocardiaceae</taxon>
        <taxon>Kutzneria</taxon>
    </lineage>
</organism>
<dbReference type="Proteomes" id="UP000019225">
    <property type="component" value="Chromosome"/>
</dbReference>
<dbReference type="KEGG" id="kal:KALB_4081"/>
<dbReference type="EMBL" id="CP007155">
    <property type="protein sequence ID" value="AHH97445.1"/>
    <property type="molecule type" value="Genomic_DNA"/>
</dbReference>
<gene>
    <name evidence="2" type="ORF">KALB_4081</name>
</gene>
<protein>
    <submittedName>
        <fullName evidence="2">Uncharacterized protein</fullName>
    </submittedName>
</protein>
<evidence type="ECO:0000313" key="3">
    <source>
        <dbReference type="Proteomes" id="UP000019225"/>
    </source>
</evidence>